<dbReference type="EMBL" id="FQZG01000018">
    <property type="protein sequence ID" value="SHI88636.1"/>
    <property type="molecule type" value="Genomic_DNA"/>
</dbReference>
<evidence type="ECO:0000256" key="1">
    <source>
        <dbReference type="SAM" id="MobiDB-lite"/>
    </source>
</evidence>
<dbReference type="AlphaFoldDB" id="A0A1M6ETC2"/>
<dbReference type="RefSeq" id="WP_217652136.1">
    <property type="nucleotide sequence ID" value="NZ_FQZG01000018.1"/>
</dbReference>
<accession>A0A1M6ETC2</accession>
<evidence type="ECO:0000313" key="3">
    <source>
        <dbReference type="EMBL" id="SHI88636.1"/>
    </source>
</evidence>
<reference evidence="3 4" key="1">
    <citation type="submission" date="2016-11" db="EMBL/GenBank/DDBJ databases">
        <authorList>
            <person name="Jaros S."/>
            <person name="Januszkiewicz K."/>
            <person name="Wedrychowicz H."/>
        </authorList>
    </citation>
    <scope>NUCLEOTIDE SEQUENCE [LARGE SCALE GENOMIC DNA]</scope>
    <source>
        <strain evidence="3 4">DSM 12906</strain>
    </source>
</reference>
<dbReference type="Gene3D" id="3.40.50.720">
    <property type="entry name" value="NAD(P)-binding Rossmann-like Domain"/>
    <property type="match status" value="1"/>
</dbReference>
<name>A0A1M6ETC2_9ACTN</name>
<keyword evidence="4" id="KW-1185">Reference proteome</keyword>
<dbReference type="GO" id="GO:0000166">
    <property type="term" value="F:nucleotide binding"/>
    <property type="evidence" value="ECO:0007669"/>
    <property type="project" value="InterPro"/>
</dbReference>
<feature type="region of interest" description="Disordered" evidence="1">
    <location>
        <begin position="87"/>
        <end position="115"/>
    </location>
</feature>
<gene>
    <name evidence="3" type="ORF">SAMN02745244_01274</name>
</gene>
<evidence type="ECO:0000313" key="4">
    <source>
        <dbReference type="Proteomes" id="UP000184512"/>
    </source>
</evidence>
<dbReference type="Proteomes" id="UP000184512">
    <property type="component" value="Unassembled WGS sequence"/>
</dbReference>
<organism evidence="3 4">
    <name type="scientific">Tessaracoccus bendigoensis DSM 12906</name>
    <dbReference type="NCBI Taxonomy" id="1123357"/>
    <lineage>
        <taxon>Bacteria</taxon>
        <taxon>Bacillati</taxon>
        <taxon>Actinomycetota</taxon>
        <taxon>Actinomycetes</taxon>
        <taxon>Propionibacteriales</taxon>
        <taxon>Propionibacteriaceae</taxon>
        <taxon>Tessaracoccus</taxon>
    </lineage>
</organism>
<evidence type="ECO:0000259" key="2">
    <source>
        <dbReference type="Pfam" id="PF01408"/>
    </source>
</evidence>
<dbReference type="STRING" id="1123357.SAMN02745244_01274"/>
<sequence length="115" mass="12345">MRIALMGAGLIGSAHAARLDAMPRVEELLVADFVDGRAAELAEKLPKARAVSVNEAFGQDVDGVVITAKTAFHADLIHRALDAGIPALARSPSPSTSVRPVRWSNTRPRFRRHPS</sequence>
<feature type="domain" description="Gfo/Idh/MocA-like oxidoreductase N-terminal" evidence="2">
    <location>
        <begin position="1"/>
        <end position="85"/>
    </location>
</feature>
<dbReference type="Pfam" id="PF01408">
    <property type="entry name" value="GFO_IDH_MocA"/>
    <property type="match status" value="1"/>
</dbReference>
<dbReference type="SUPFAM" id="SSF51735">
    <property type="entry name" value="NAD(P)-binding Rossmann-fold domains"/>
    <property type="match status" value="1"/>
</dbReference>
<dbReference type="InterPro" id="IPR036291">
    <property type="entry name" value="NAD(P)-bd_dom_sf"/>
</dbReference>
<dbReference type="InterPro" id="IPR000683">
    <property type="entry name" value="Gfo/Idh/MocA-like_OxRdtase_N"/>
</dbReference>
<feature type="compositionally biased region" description="Low complexity" evidence="1">
    <location>
        <begin position="90"/>
        <end position="104"/>
    </location>
</feature>
<protein>
    <submittedName>
        <fullName evidence="3">Oxidoreductase family, NAD-binding Rossmann fold</fullName>
    </submittedName>
</protein>
<proteinExistence type="predicted"/>